<sequence>PELLNHSQESSVTTEFQKIQIRESLMARWRYPSLTIHKIDVSGPNNTTTIPRKAEALVSMRIVPDQELDEIVRNFKHHVRSSFAELKTDNYINITINSSADWWLGDITSKFYKVAEQAIEE</sequence>
<evidence type="ECO:0000313" key="2">
    <source>
        <dbReference type="Proteomes" id="UP000789525"/>
    </source>
</evidence>
<dbReference type="Proteomes" id="UP000789525">
    <property type="component" value="Unassembled WGS sequence"/>
</dbReference>
<proteinExistence type="predicted"/>
<gene>
    <name evidence="1" type="ORF">ACOLOM_LOCUS13820</name>
</gene>
<keyword evidence="2" id="KW-1185">Reference proteome</keyword>
<feature type="non-terminal residue" evidence="1">
    <location>
        <position position="1"/>
    </location>
</feature>
<feature type="non-terminal residue" evidence="1">
    <location>
        <position position="121"/>
    </location>
</feature>
<name>A0ACA9R032_9GLOM</name>
<comment type="caution">
    <text evidence="1">The sequence shown here is derived from an EMBL/GenBank/DDBJ whole genome shotgun (WGS) entry which is preliminary data.</text>
</comment>
<evidence type="ECO:0000313" key="1">
    <source>
        <dbReference type="EMBL" id="CAG8771396.1"/>
    </source>
</evidence>
<accession>A0ACA9R032</accession>
<organism evidence="1 2">
    <name type="scientific">Acaulospora colombiana</name>
    <dbReference type="NCBI Taxonomy" id="27376"/>
    <lineage>
        <taxon>Eukaryota</taxon>
        <taxon>Fungi</taxon>
        <taxon>Fungi incertae sedis</taxon>
        <taxon>Mucoromycota</taxon>
        <taxon>Glomeromycotina</taxon>
        <taxon>Glomeromycetes</taxon>
        <taxon>Diversisporales</taxon>
        <taxon>Acaulosporaceae</taxon>
        <taxon>Acaulospora</taxon>
    </lineage>
</organism>
<dbReference type="EMBL" id="CAJVPT010065105">
    <property type="protein sequence ID" value="CAG8771396.1"/>
    <property type="molecule type" value="Genomic_DNA"/>
</dbReference>
<protein>
    <submittedName>
        <fullName evidence="1">14600_t:CDS:1</fullName>
    </submittedName>
</protein>
<reference evidence="1" key="1">
    <citation type="submission" date="2021-06" db="EMBL/GenBank/DDBJ databases">
        <authorList>
            <person name="Kallberg Y."/>
            <person name="Tangrot J."/>
            <person name="Rosling A."/>
        </authorList>
    </citation>
    <scope>NUCLEOTIDE SEQUENCE</scope>
    <source>
        <strain evidence="1">CL356</strain>
    </source>
</reference>